<feature type="transmembrane region" description="Helical" evidence="5">
    <location>
        <begin position="87"/>
        <end position="108"/>
    </location>
</feature>
<accession>A0A1G7E611</accession>
<comment type="subcellular location">
    <subcellularLocation>
        <location evidence="1">Membrane</location>
        <topology evidence="1">Multi-pass membrane protein</topology>
    </subcellularLocation>
</comment>
<dbReference type="GO" id="GO:0005886">
    <property type="term" value="C:plasma membrane"/>
    <property type="evidence" value="ECO:0007669"/>
    <property type="project" value="TreeGrafter"/>
</dbReference>
<protein>
    <submittedName>
        <fullName evidence="6">Major Facilitator Superfamily protein</fullName>
    </submittedName>
</protein>
<reference evidence="7" key="1">
    <citation type="submission" date="2016-10" db="EMBL/GenBank/DDBJ databases">
        <authorList>
            <person name="Varghese N."/>
            <person name="Submissions S."/>
        </authorList>
    </citation>
    <scope>NUCLEOTIDE SEQUENCE [LARGE SCALE GENOMIC DNA]</scope>
    <source>
        <strain evidence="7">DSM 10146</strain>
    </source>
</reference>
<keyword evidence="7" id="KW-1185">Reference proteome</keyword>
<dbReference type="Gene3D" id="1.20.1250.20">
    <property type="entry name" value="MFS general substrate transporter like domains"/>
    <property type="match status" value="1"/>
</dbReference>
<evidence type="ECO:0000256" key="3">
    <source>
        <dbReference type="ARBA" id="ARBA00022989"/>
    </source>
</evidence>
<feature type="transmembrane region" description="Helical" evidence="5">
    <location>
        <begin position="115"/>
        <end position="138"/>
    </location>
</feature>
<dbReference type="AlphaFoldDB" id="A0A1G7E611"/>
<proteinExistence type="predicted"/>
<keyword evidence="3 5" id="KW-1133">Transmembrane helix</keyword>
<organism evidence="6 7">
    <name type="scientific">Salipiger thiooxidans</name>
    <dbReference type="NCBI Taxonomy" id="282683"/>
    <lineage>
        <taxon>Bacteria</taxon>
        <taxon>Pseudomonadati</taxon>
        <taxon>Pseudomonadota</taxon>
        <taxon>Alphaproteobacteria</taxon>
        <taxon>Rhodobacterales</taxon>
        <taxon>Roseobacteraceae</taxon>
        <taxon>Salipiger</taxon>
    </lineage>
</organism>
<evidence type="ECO:0000256" key="4">
    <source>
        <dbReference type="ARBA" id="ARBA00023136"/>
    </source>
</evidence>
<dbReference type="PANTHER" id="PTHR23501">
    <property type="entry name" value="MAJOR FACILITATOR SUPERFAMILY"/>
    <property type="match status" value="1"/>
</dbReference>
<dbReference type="InterPro" id="IPR036259">
    <property type="entry name" value="MFS_trans_sf"/>
</dbReference>
<evidence type="ECO:0000256" key="2">
    <source>
        <dbReference type="ARBA" id="ARBA00022692"/>
    </source>
</evidence>
<evidence type="ECO:0000256" key="1">
    <source>
        <dbReference type="ARBA" id="ARBA00004141"/>
    </source>
</evidence>
<dbReference type="STRING" id="282683.SAMN04488105_105141"/>
<evidence type="ECO:0000313" key="6">
    <source>
        <dbReference type="EMBL" id="SDE58896.1"/>
    </source>
</evidence>
<dbReference type="GO" id="GO:0022857">
    <property type="term" value="F:transmembrane transporter activity"/>
    <property type="evidence" value="ECO:0007669"/>
    <property type="project" value="InterPro"/>
</dbReference>
<dbReference type="Proteomes" id="UP000198994">
    <property type="component" value="Unassembled WGS sequence"/>
</dbReference>
<dbReference type="SUPFAM" id="SSF103473">
    <property type="entry name" value="MFS general substrate transporter"/>
    <property type="match status" value="2"/>
</dbReference>
<dbReference type="Pfam" id="PF07690">
    <property type="entry name" value="MFS_1"/>
    <property type="match status" value="1"/>
</dbReference>
<keyword evidence="4 5" id="KW-0472">Membrane</keyword>
<dbReference type="PANTHER" id="PTHR23501:SF197">
    <property type="entry name" value="COMD"/>
    <property type="match status" value="1"/>
</dbReference>
<keyword evidence="2 5" id="KW-0812">Transmembrane</keyword>
<gene>
    <name evidence="6" type="ORF">SAMN04488105_105141</name>
</gene>
<evidence type="ECO:0000256" key="5">
    <source>
        <dbReference type="SAM" id="Phobius"/>
    </source>
</evidence>
<dbReference type="EMBL" id="FNAV01000005">
    <property type="protein sequence ID" value="SDE58896.1"/>
    <property type="molecule type" value="Genomic_DNA"/>
</dbReference>
<dbReference type="InterPro" id="IPR011701">
    <property type="entry name" value="MFS"/>
</dbReference>
<name>A0A1G7E611_9RHOB</name>
<sequence length="255" mass="25788">MGQLIAFRFLQGIGGGGPMTLSQTVIADVVTPPEPMRYQGFFTGAFALLSVAGPLIGGEPNPAQAGFMLLSSIFGGRLSSDTGRPKLFMAGGIALGATGLSLLALLAVNQAGIPWLLRALAVLGLGMGVAMPNTTAIVQNAVPRPWPGIATSSKSVFRSLGVAVPGGVMSGLPGARLDRLASEIDVQPVTDGGMAVIGTLSPELQPGIAEAFRQSIAVSFGIGGAVMGFAFLLAMSLRGTTFSESSTGTSVEEPA</sequence>
<evidence type="ECO:0000313" key="7">
    <source>
        <dbReference type="Proteomes" id="UP000198994"/>
    </source>
</evidence>
<feature type="transmembrane region" description="Helical" evidence="5">
    <location>
        <begin position="216"/>
        <end position="237"/>
    </location>
</feature>
<dbReference type="Gene3D" id="1.20.1720.10">
    <property type="entry name" value="Multidrug resistance protein D"/>
    <property type="match status" value="1"/>
</dbReference>